<dbReference type="GO" id="GO:0008360">
    <property type="term" value="P:regulation of cell shape"/>
    <property type="evidence" value="ECO:0007669"/>
    <property type="project" value="UniProtKB-KW"/>
</dbReference>
<keyword evidence="9 13" id="KW-0961">Cell wall biogenesis/degradation</keyword>
<dbReference type="SUPFAM" id="SSF55205">
    <property type="entry name" value="EPT/RTPC-like"/>
    <property type="match status" value="1"/>
</dbReference>
<dbReference type="PANTHER" id="PTHR43783:SF1">
    <property type="entry name" value="UDP-N-ACETYLGLUCOSAMINE 1-CARBOXYVINYLTRANSFERASE"/>
    <property type="match status" value="1"/>
</dbReference>
<evidence type="ECO:0000256" key="6">
    <source>
        <dbReference type="ARBA" id="ARBA00022960"/>
    </source>
</evidence>
<dbReference type="InterPro" id="IPR036968">
    <property type="entry name" value="Enolpyruvate_Tfrase_sf"/>
</dbReference>
<dbReference type="STRING" id="86105.NF27_DT00620"/>
<evidence type="ECO:0000256" key="8">
    <source>
        <dbReference type="ARBA" id="ARBA00023306"/>
    </source>
</evidence>
<dbReference type="GO" id="GO:0008760">
    <property type="term" value="F:UDP-N-acetylglucosamine 1-carboxyvinyltransferase activity"/>
    <property type="evidence" value="ECO:0007669"/>
    <property type="project" value="UniProtKB-UniRule"/>
</dbReference>
<dbReference type="Gene3D" id="3.65.10.10">
    <property type="entry name" value="Enolpyruvate transferase domain"/>
    <property type="match status" value="2"/>
</dbReference>
<keyword evidence="4 13" id="KW-0132">Cell division</keyword>
<dbReference type="PATRIC" id="fig|86105.3.peg.862"/>
<dbReference type="FunFam" id="3.65.10.10:FF:000001">
    <property type="entry name" value="UDP-N-acetylglucosamine 1-carboxyvinyltransferase"/>
    <property type="match status" value="1"/>
</dbReference>
<evidence type="ECO:0000256" key="12">
    <source>
        <dbReference type="ARBA" id="ARBA00047527"/>
    </source>
</evidence>
<keyword evidence="8 13" id="KW-0131">Cell cycle</keyword>
<dbReference type="HAMAP" id="MF_00111">
    <property type="entry name" value="MurA"/>
    <property type="match status" value="1"/>
</dbReference>
<dbReference type="InterPro" id="IPR013792">
    <property type="entry name" value="RNA3'P_cycl/enolpyr_Trfase_a/b"/>
</dbReference>
<comment type="pathway">
    <text evidence="2 13">Cell wall biogenesis; peptidoglycan biosynthesis.</text>
</comment>
<dbReference type="GO" id="GO:0019277">
    <property type="term" value="P:UDP-N-acetylgalactosamine biosynthetic process"/>
    <property type="evidence" value="ECO:0007669"/>
    <property type="project" value="InterPro"/>
</dbReference>
<dbReference type="EMBL" id="JSWE01000096">
    <property type="protein sequence ID" value="KIE05288.1"/>
    <property type="molecule type" value="Genomic_DNA"/>
</dbReference>
<dbReference type="Proteomes" id="UP000031258">
    <property type="component" value="Unassembled WGS sequence"/>
</dbReference>
<evidence type="ECO:0000259" key="14">
    <source>
        <dbReference type="Pfam" id="PF00275"/>
    </source>
</evidence>
<dbReference type="GO" id="GO:0051301">
    <property type="term" value="P:cell division"/>
    <property type="evidence" value="ECO:0007669"/>
    <property type="project" value="UniProtKB-KW"/>
</dbReference>
<evidence type="ECO:0000256" key="2">
    <source>
        <dbReference type="ARBA" id="ARBA00004752"/>
    </source>
</evidence>
<keyword evidence="16" id="KW-1185">Reference proteome</keyword>
<feature type="domain" description="Enolpyruvate transferase" evidence="14">
    <location>
        <begin position="12"/>
        <end position="421"/>
    </location>
</feature>
<feature type="binding site" evidence="13">
    <location>
        <position position="320"/>
    </location>
    <ligand>
        <name>UDP-N-acetyl-alpha-D-glucosamine</name>
        <dbReference type="ChEBI" id="CHEBI:57705"/>
    </ligand>
</feature>
<evidence type="ECO:0000256" key="1">
    <source>
        <dbReference type="ARBA" id="ARBA00004496"/>
    </source>
</evidence>
<comment type="caution">
    <text evidence="13">Lacks conserved residue(s) required for the propagation of feature annotation.</text>
</comment>
<keyword evidence="7 13" id="KW-0573">Peptidoglycan synthesis</keyword>
<feature type="binding site" evidence="13">
    <location>
        <begin position="176"/>
        <end position="179"/>
    </location>
    <ligand>
        <name>UDP-N-acetyl-alpha-D-glucosamine</name>
        <dbReference type="ChEBI" id="CHEBI:57705"/>
    </ligand>
</feature>
<evidence type="ECO:0000256" key="7">
    <source>
        <dbReference type="ARBA" id="ARBA00022984"/>
    </source>
</evidence>
<comment type="subcellular location">
    <subcellularLocation>
        <location evidence="1 13">Cytoplasm</location>
    </subcellularLocation>
</comment>
<accession>A0A0C1QMM5</accession>
<dbReference type="InterPro" id="IPR005750">
    <property type="entry name" value="UDP_GlcNAc_COvinyl_MurA"/>
</dbReference>
<feature type="binding site" evidence="13">
    <location>
        <begin position="27"/>
        <end position="28"/>
    </location>
    <ligand>
        <name>phosphoenolpyruvate</name>
        <dbReference type="ChEBI" id="CHEBI:58702"/>
    </ligand>
</feature>
<dbReference type="AlphaFoldDB" id="A0A0C1QMM5"/>
<evidence type="ECO:0000256" key="9">
    <source>
        <dbReference type="ARBA" id="ARBA00023316"/>
    </source>
</evidence>
<sequence>MFESFMDIILVEGGIPLYGEINISGSKNAALPILAASILCDREVKISNIPDLKDIESMTALLAQHGVKVTNEGTSNIELGSKNRSIILDAKNITNLVAPYELVSKMRASILVLGPLLARFGEAKVSLPGGCAIGTRPVDMHIKAIQEMGAEVELSEGYIIAKVSGKLKGAEIFFDKVSVGATENIMMAAVLAEGKTIMHNAAREPEIVDLAKFLKSMGAIISGEGTDIITVEGVDNLSSTEHEVIGDRIEAGSYAVAAAITRGKINLKGIEPEMLRSQLVHFKEIGIGIEEGEHNVIISGEGKFHKTDIKTEPYPNFSTDLQAQMMTLLAIAEGTSHVRENIFENRFMHVPELNRMGAKILVEGNLAIVEGVEELKSAEVMATDLRASMALVLAALSANGGSVISRIYHLDRGYEHLDDKLSACGAKIKRATG</sequence>
<evidence type="ECO:0000256" key="11">
    <source>
        <dbReference type="ARBA" id="ARBA00038367"/>
    </source>
</evidence>
<dbReference type="EC" id="2.5.1.7" evidence="13"/>
<evidence type="ECO:0000313" key="16">
    <source>
        <dbReference type="Proteomes" id="UP000031258"/>
    </source>
</evidence>
<evidence type="ECO:0000256" key="10">
    <source>
        <dbReference type="ARBA" id="ARBA00023317"/>
    </source>
</evidence>
<comment type="catalytic activity">
    <reaction evidence="12 13">
        <text>phosphoenolpyruvate + UDP-N-acetyl-alpha-D-glucosamine = UDP-N-acetyl-3-O-(1-carboxyvinyl)-alpha-D-glucosamine + phosphate</text>
        <dbReference type="Rhea" id="RHEA:18681"/>
        <dbReference type="ChEBI" id="CHEBI:43474"/>
        <dbReference type="ChEBI" id="CHEBI:57705"/>
        <dbReference type="ChEBI" id="CHEBI:58702"/>
        <dbReference type="ChEBI" id="CHEBI:68483"/>
        <dbReference type="EC" id="2.5.1.7"/>
    </reaction>
</comment>
<comment type="caution">
    <text evidence="15">The sequence shown here is derived from an EMBL/GenBank/DDBJ whole genome shotgun (WGS) entry which is preliminary data.</text>
</comment>
<organism evidence="15 16">
    <name type="scientific">Candidatus Jidaibacter acanthamoebae</name>
    <dbReference type="NCBI Taxonomy" id="86105"/>
    <lineage>
        <taxon>Bacteria</taxon>
        <taxon>Pseudomonadati</taxon>
        <taxon>Pseudomonadota</taxon>
        <taxon>Alphaproteobacteria</taxon>
        <taxon>Rickettsiales</taxon>
        <taxon>Candidatus Midichloriaceae</taxon>
        <taxon>Candidatus Jidaibacter</taxon>
    </lineage>
</organism>
<dbReference type="UniPathway" id="UPA00219"/>
<dbReference type="NCBIfam" id="NF006873">
    <property type="entry name" value="PRK09369.1"/>
    <property type="match status" value="1"/>
</dbReference>
<dbReference type="PANTHER" id="PTHR43783">
    <property type="entry name" value="UDP-N-ACETYLGLUCOSAMINE 1-CARBOXYVINYLTRANSFERASE"/>
    <property type="match status" value="1"/>
</dbReference>
<gene>
    <name evidence="15" type="primary">murA_2</name>
    <name evidence="13" type="synonym">murA</name>
    <name evidence="15" type="ORF">NF27_DT00620</name>
</gene>
<comment type="similarity">
    <text evidence="11 13">Belongs to the EPSP synthase family. MurA subfamily.</text>
</comment>
<name>A0A0C1QMM5_9RICK</name>
<keyword evidence="5 13" id="KW-0808">Transferase</keyword>
<dbReference type="Pfam" id="PF00275">
    <property type="entry name" value="EPSP_synthase"/>
    <property type="match status" value="1"/>
</dbReference>
<evidence type="ECO:0000256" key="4">
    <source>
        <dbReference type="ARBA" id="ARBA00022618"/>
    </source>
</evidence>
<proteinExistence type="inferred from homology"/>
<keyword evidence="6 13" id="KW-0133">Cell shape</keyword>
<dbReference type="GO" id="GO:0009252">
    <property type="term" value="P:peptidoglycan biosynthetic process"/>
    <property type="evidence" value="ECO:0007669"/>
    <property type="project" value="UniProtKB-UniRule"/>
</dbReference>
<feature type="binding site" evidence="13">
    <location>
        <position position="107"/>
    </location>
    <ligand>
        <name>UDP-N-acetyl-alpha-D-glucosamine</name>
        <dbReference type="ChEBI" id="CHEBI:57705"/>
    </ligand>
</feature>
<feature type="active site" description="Proton donor" evidence="13">
    <location>
        <position position="131"/>
    </location>
</feature>
<feature type="modified residue" description="2-(S-cysteinyl)pyruvic acid O-phosphothioketal" evidence="13">
    <location>
        <position position="131"/>
    </location>
</feature>
<evidence type="ECO:0000256" key="13">
    <source>
        <dbReference type="HAMAP-Rule" id="MF_00111"/>
    </source>
</evidence>
<evidence type="ECO:0000256" key="3">
    <source>
        <dbReference type="ARBA" id="ARBA00022490"/>
    </source>
</evidence>
<dbReference type="InterPro" id="IPR050068">
    <property type="entry name" value="MurA_subfamily"/>
</dbReference>
<dbReference type="GO" id="GO:0071555">
    <property type="term" value="P:cell wall organization"/>
    <property type="evidence" value="ECO:0007669"/>
    <property type="project" value="UniProtKB-KW"/>
</dbReference>
<protein>
    <recommendedName>
        <fullName evidence="13">UDP-N-acetylglucosamine 1-carboxyvinyltransferase</fullName>
        <ecNumber evidence="13">2.5.1.7</ecNumber>
    </recommendedName>
    <alternativeName>
        <fullName evidence="13">Enoylpyruvate transferase</fullName>
    </alternativeName>
    <alternativeName>
        <fullName evidence="13">UDP-N-acetylglucosamine enolpyruvyl transferase</fullName>
        <shortName evidence="13">EPT</shortName>
    </alternativeName>
</protein>
<dbReference type="NCBIfam" id="TIGR01072">
    <property type="entry name" value="murA"/>
    <property type="match status" value="1"/>
</dbReference>
<reference evidence="15 16" key="1">
    <citation type="submission" date="2014-11" db="EMBL/GenBank/DDBJ databases">
        <title>A Rickettsiales Symbiont of Amoebae With Ancient Features.</title>
        <authorList>
            <person name="Schulz F."/>
            <person name="Martijn J."/>
            <person name="Wascher F."/>
            <person name="Kostanjsek R."/>
            <person name="Ettema T.J."/>
            <person name="Horn M."/>
        </authorList>
    </citation>
    <scope>NUCLEOTIDE SEQUENCE [LARGE SCALE GENOMIC DNA]</scope>
    <source>
        <strain evidence="15 16">UWC36</strain>
    </source>
</reference>
<feature type="binding site" evidence="13">
    <location>
        <position position="342"/>
    </location>
    <ligand>
        <name>UDP-N-acetyl-alpha-D-glucosamine</name>
        <dbReference type="ChEBI" id="CHEBI:57705"/>
    </ligand>
</feature>
<evidence type="ECO:0000256" key="5">
    <source>
        <dbReference type="ARBA" id="ARBA00022679"/>
    </source>
</evidence>
<dbReference type="InterPro" id="IPR001986">
    <property type="entry name" value="Enolpyruvate_Tfrase_dom"/>
</dbReference>
<dbReference type="GO" id="GO:0005737">
    <property type="term" value="C:cytoplasm"/>
    <property type="evidence" value="ECO:0007669"/>
    <property type="project" value="UniProtKB-SubCell"/>
</dbReference>
<evidence type="ECO:0000313" key="15">
    <source>
        <dbReference type="EMBL" id="KIE05288.1"/>
    </source>
</evidence>
<dbReference type="CDD" id="cd01555">
    <property type="entry name" value="UdpNAET"/>
    <property type="match status" value="1"/>
</dbReference>
<keyword evidence="3 13" id="KW-0963">Cytoplasm</keyword>
<keyword evidence="10 13" id="KW-0670">Pyruvate</keyword>
<comment type="function">
    <text evidence="13">Cell wall formation. Adds enolpyruvyl to UDP-N-acetylglucosamine.</text>
</comment>